<dbReference type="GO" id="GO:0022857">
    <property type="term" value="F:transmembrane transporter activity"/>
    <property type="evidence" value="ECO:0007669"/>
    <property type="project" value="InterPro"/>
</dbReference>
<feature type="transmembrane region" description="Helical" evidence="7">
    <location>
        <begin position="427"/>
        <end position="445"/>
    </location>
</feature>
<keyword evidence="2" id="KW-1003">Cell membrane</keyword>
<feature type="transmembrane region" description="Helical" evidence="7">
    <location>
        <begin position="172"/>
        <end position="193"/>
    </location>
</feature>
<dbReference type="InterPro" id="IPR036259">
    <property type="entry name" value="MFS_trans_sf"/>
</dbReference>
<dbReference type="PANTHER" id="PTHR23513:SF6">
    <property type="entry name" value="MAJOR FACILITATOR SUPERFAMILY ASSOCIATED DOMAIN-CONTAINING PROTEIN"/>
    <property type="match status" value="1"/>
</dbReference>
<evidence type="ECO:0000256" key="2">
    <source>
        <dbReference type="ARBA" id="ARBA00022475"/>
    </source>
</evidence>
<dbReference type="Proteomes" id="UP001139648">
    <property type="component" value="Unassembled WGS sequence"/>
</dbReference>
<evidence type="ECO:0000313" key="10">
    <source>
        <dbReference type="Proteomes" id="UP001139648"/>
    </source>
</evidence>
<dbReference type="InterPro" id="IPR011701">
    <property type="entry name" value="MFS"/>
</dbReference>
<proteinExistence type="predicted"/>
<feature type="transmembrane region" description="Helical" evidence="7">
    <location>
        <begin position="309"/>
        <end position="328"/>
    </location>
</feature>
<evidence type="ECO:0000256" key="6">
    <source>
        <dbReference type="SAM" id="MobiDB-lite"/>
    </source>
</evidence>
<keyword evidence="3 7" id="KW-0812">Transmembrane</keyword>
<feature type="transmembrane region" description="Helical" evidence="7">
    <location>
        <begin position="393"/>
        <end position="415"/>
    </location>
</feature>
<dbReference type="Pfam" id="PF07690">
    <property type="entry name" value="MFS_1"/>
    <property type="match status" value="2"/>
</dbReference>
<sequence length="461" mass="47861">MTPAPPVTPGGLLRMRDFRLLWAGETTSMLGSSVAGVALPLVAVVTLDAGTFTVGLLTAAAWSPWLVVGLPAGAWVDRMPKRPMMLACDSVSAVAFASVPVAAWLGGLTMAHLLVVASVGGVAKVFFTLAYRAYLPVLVGGERLLEANTKLQGSESAAQIAGPGLAGLLAHAFGAVSGVLADAVSFAIAALCLRSVRTRESHPRESRLRESRLRESRTGEARLRESRTREAHPREAGSREAGSREAGSRGPAERRLLAEIRDGVRFVVPDPYLRTLTLFSAMSNLALMGYQSIQVVFLTRHLGAGAGQVGLVLALAGAGGLAGAALAGRIAARSGTARGFLLCEAFAAPMLLLGPTGDSLALFTLAGFCAGAGIVASNILTSTFRQQYCPPELLGRITASTSALNYGAIPLGALLGGVLGESIGVRQTLWLMAAVQLGSLAILLLSPIRRRRDFPGPTPAI</sequence>
<gene>
    <name evidence="9" type="ORF">HD597_009484</name>
</gene>
<dbReference type="GO" id="GO:0005886">
    <property type="term" value="C:plasma membrane"/>
    <property type="evidence" value="ECO:0007669"/>
    <property type="project" value="UniProtKB-SubCell"/>
</dbReference>
<evidence type="ECO:0000256" key="5">
    <source>
        <dbReference type="ARBA" id="ARBA00023136"/>
    </source>
</evidence>
<feature type="transmembrane region" description="Helical" evidence="7">
    <location>
        <begin position="52"/>
        <end position="72"/>
    </location>
</feature>
<comment type="subcellular location">
    <subcellularLocation>
        <location evidence="1">Cell membrane</location>
        <topology evidence="1">Multi-pass membrane protein</topology>
    </subcellularLocation>
</comment>
<name>A0A9X2GS19_9ACTN</name>
<evidence type="ECO:0000256" key="7">
    <source>
        <dbReference type="SAM" id="Phobius"/>
    </source>
</evidence>
<feature type="transmembrane region" description="Helical" evidence="7">
    <location>
        <begin position="84"/>
        <end position="106"/>
    </location>
</feature>
<feature type="region of interest" description="Disordered" evidence="6">
    <location>
        <begin position="203"/>
        <end position="250"/>
    </location>
</feature>
<feature type="transmembrane region" description="Helical" evidence="7">
    <location>
        <begin position="360"/>
        <end position="381"/>
    </location>
</feature>
<feature type="domain" description="Major facilitator superfamily (MFS) profile" evidence="8">
    <location>
        <begin position="272"/>
        <end position="461"/>
    </location>
</feature>
<evidence type="ECO:0000256" key="1">
    <source>
        <dbReference type="ARBA" id="ARBA00004651"/>
    </source>
</evidence>
<protein>
    <submittedName>
        <fullName evidence="9">MFS family permease</fullName>
    </submittedName>
</protein>
<dbReference type="PROSITE" id="PS50850">
    <property type="entry name" value="MFS"/>
    <property type="match status" value="1"/>
</dbReference>
<dbReference type="CDD" id="cd06173">
    <property type="entry name" value="MFS_MefA_like"/>
    <property type="match status" value="1"/>
</dbReference>
<keyword evidence="5 7" id="KW-0472">Membrane</keyword>
<keyword evidence="10" id="KW-1185">Reference proteome</keyword>
<dbReference type="RefSeq" id="WP_253753245.1">
    <property type="nucleotide sequence ID" value="NZ_BAABKA010000069.1"/>
</dbReference>
<keyword evidence="4 7" id="KW-1133">Transmembrane helix</keyword>
<accession>A0A9X2GS19</accession>
<evidence type="ECO:0000256" key="3">
    <source>
        <dbReference type="ARBA" id="ARBA00022692"/>
    </source>
</evidence>
<reference evidence="9" key="1">
    <citation type="submission" date="2022-06" db="EMBL/GenBank/DDBJ databases">
        <title>Sequencing the genomes of 1000 actinobacteria strains.</title>
        <authorList>
            <person name="Klenk H.-P."/>
        </authorList>
    </citation>
    <scope>NUCLEOTIDE SEQUENCE</scope>
    <source>
        <strain evidence="9">DSM 46694</strain>
    </source>
</reference>
<feature type="transmembrane region" description="Helical" evidence="7">
    <location>
        <begin position="20"/>
        <end position="45"/>
    </location>
</feature>
<dbReference type="Gene3D" id="1.20.1250.20">
    <property type="entry name" value="MFS general substrate transporter like domains"/>
    <property type="match status" value="1"/>
</dbReference>
<evidence type="ECO:0000313" key="9">
    <source>
        <dbReference type="EMBL" id="MCP2362464.1"/>
    </source>
</evidence>
<evidence type="ECO:0000259" key="8">
    <source>
        <dbReference type="PROSITE" id="PS50850"/>
    </source>
</evidence>
<feature type="transmembrane region" description="Helical" evidence="7">
    <location>
        <begin position="113"/>
        <end position="134"/>
    </location>
</feature>
<evidence type="ECO:0000256" key="4">
    <source>
        <dbReference type="ARBA" id="ARBA00022989"/>
    </source>
</evidence>
<organism evidence="9 10">
    <name type="scientific">Nonomuraea thailandensis</name>
    <dbReference type="NCBI Taxonomy" id="1188745"/>
    <lineage>
        <taxon>Bacteria</taxon>
        <taxon>Bacillati</taxon>
        <taxon>Actinomycetota</taxon>
        <taxon>Actinomycetes</taxon>
        <taxon>Streptosporangiales</taxon>
        <taxon>Streptosporangiaceae</taxon>
        <taxon>Nonomuraea</taxon>
    </lineage>
</organism>
<dbReference type="PANTHER" id="PTHR23513">
    <property type="entry name" value="INTEGRAL MEMBRANE EFFLUX PROTEIN-RELATED"/>
    <property type="match status" value="1"/>
</dbReference>
<comment type="caution">
    <text evidence="9">The sequence shown here is derived from an EMBL/GenBank/DDBJ whole genome shotgun (WGS) entry which is preliminary data.</text>
</comment>
<dbReference type="SUPFAM" id="SSF103473">
    <property type="entry name" value="MFS general substrate transporter"/>
    <property type="match status" value="1"/>
</dbReference>
<dbReference type="InterPro" id="IPR020846">
    <property type="entry name" value="MFS_dom"/>
</dbReference>
<dbReference type="AlphaFoldDB" id="A0A9X2GS19"/>
<dbReference type="EMBL" id="JAMZEB010000002">
    <property type="protein sequence ID" value="MCP2362464.1"/>
    <property type="molecule type" value="Genomic_DNA"/>
</dbReference>